<feature type="domain" description="Vps72/YL1 C-terminal" evidence="5">
    <location>
        <begin position="50"/>
        <end position="78"/>
    </location>
</feature>
<evidence type="ECO:0000313" key="7">
    <source>
        <dbReference type="Proteomes" id="UP001362899"/>
    </source>
</evidence>
<accession>A0AAV5RFK3</accession>
<dbReference type="Pfam" id="PF08265">
    <property type="entry name" value="YL1_C"/>
    <property type="match status" value="1"/>
</dbReference>
<comment type="caution">
    <text evidence="6">The sequence shown here is derived from an EMBL/GenBank/DDBJ whole genome shotgun (WGS) entry which is preliminary data.</text>
</comment>
<evidence type="ECO:0000313" key="6">
    <source>
        <dbReference type="EMBL" id="GMM49857.1"/>
    </source>
</evidence>
<evidence type="ECO:0000256" key="1">
    <source>
        <dbReference type="ARBA" id="ARBA00004123"/>
    </source>
</evidence>
<dbReference type="InterPro" id="IPR013272">
    <property type="entry name" value="Vps72/YL1_C"/>
</dbReference>
<dbReference type="InterPro" id="IPR029525">
    <property type="entry name" value="INO80C/Ies6"/>
</dbReference>
<dbReference type="GO" id="GO:0031011">
    <property type="term" value="C:Ino80 complex"/>
    <property type="evidence" value="ECO:0007669"/>
    <property type="project" value="InterPro"/>
</dbReference>
<dbReference type="PANTHER" id="PTHR31200:SF1">
    <property type="entry name" value="INO80 COMPLEX SUBUNIT C"/>
    <property type="match status" value="1"/>
</dbReference>
<evidence type="ECO:0000256" key="2">
    <source>
        <dbReference type="ARBA" id="ARBA00023015"/>
    </source>
</evidence>
<keyword evidence="4" id="KW-0539">Nucleus</keyword>
<protein>
    <submittedName>
        <fullName evidence="6">Ies6 protein</fullName>
    </submittedName>
</protein>
<dbReference type="Proteomes" id="UP001362899">
    <property type="component" value="Unassembled WGS sequence"/>
</dbReference>
<gene>
    <name evidence="6" type="ORF">DASB73_008150</name>
</gene>
<keyword evidence="3" id="KW-0804">Transcription</keyword>
<reference evidence="6 7" key="1">
    <citation type="journal article" date="2023" name="Elife">
        <title>Identification of key yeast species and microbe-microbe interactions impacting larval growth of Drosophila in the wild.</title>
        <authorList>
            <person name="Mure A."/>
            <person name="Sugiura Y."/>
            <person name="Maeda R."/>
            <person name="Honda K."/>
            <person name="Sakurai N."/>
            <person name="Takahashi Y."/>
            <person name="Watada M."/>
            <person name="Katoh T."/>
            <person name="Gotoh A."/>
            <person name="Gotoh Y."/>
            <person name="Taniguchi I."/>
            <person name="Nakamura K."/>
            <person name="Hayashi T."/>
            <person name="Katayama T."/>
            <person name="Uemura T."/>
            <person name="Hattori Y."/>
        </authorList>
    </citation>
    <scope>NUCLEOTIDE SEQUENCE [LARGE SCALE GENOMIC DNA]</scope>
    <source>
        <strain evidence="6 7">SB-73</strain>
    </source>
</reference>
<evidence type="ECO:0000256" key="3">
    <source>
        <dbReference type="ARBA" id="ARBA00023163"/>
    </source>
</evidence>
<evidence type="ECO:0000256" key="4">
    <source>
        <dbReference type="ARBA" id="ARBA00023242"/>
    </source>
</evidence>
<organism evidence="6 7">
    <name type="scientific">Starmerella bacillaris</name>
    <name type="common">Yeast</name>
    <name type="synonym">Candida zemplinina</name>
    <dbReference type="NCBI Taxonomy" id="1247836"/>
    <lineage>
        <taxon>Eukaryota</taxon>
        <taxon>Fungi</taxon>
        <taxon>Dikarya</taxon>
        <taxon>Ascomycota</taxon>
        <taxon>Saccharomycotina</taxon>
        <taxon>Dipodascomycetes</taxon>
        <taxon>Dipodascales</taxon>
        <taxon>Trichomonascaceae</taxon>
        <taxon>Starmerella</taxon>
    </lineage>
</organism>
<keyword evidence="7" id="KW-1185">Reference proteome</keyword>
<dbReference type="EMBL" id="BTGC01000003">
    <property type="protein sequence ID" value="GMM49857.1"/>
    <property type="molecule type" value="Genomic_DNA"/>
</dbReference>
<dbReference type="SMART" id="SM00993">
    <property type="entry name" value="YL1_C"/>
    <property type="match status" value="1"/>
</dbReference>
<keyword evidence="2" id="KW-0805">Transcription regulation</keyword>
<dbReference type="PANTHER" id="PTHR31200">
    <property type="entry name" value="INO80 COMPLEX SUBUNIT C"/>
    <property type="match status" value="1"/>
</dbReference>
<dbReference type="GO" id="GO:0006338">
    <property type="term" value="P:chromatin remodeling"/>
    <property type="evidence" value="ECO:0007669"/>
    <property type="project" value="InterPro"/>
</dbReference>
<proteinExistence type="predicted"/>
<evidence type="ECO:0000259" key="5">
    <source>
        <dbReference type="SMART" id="SM00993"/>
    </source>
</evidence>
<comment type="subcellular location">
    <subcellularLocation>
        <location evidence="1">Nucleus</location>
    </subcellularLocation>
</comment>
<name>A0AAV5RFK3_STABA</name>
<sequence length="100" mass="11609">MTLTGYRLPRRTRNVKAVLVEEQRRVANLPPSVPTWFNIEVPPSVLPPGHWCDITGLEAPYKTQNGLRFHNQEVYQIVKKLGPEVDQKYLKLRKANFILK</sequence>
<dbReference type="AlphaFoldDB" id="A0AAV5RFK3"/>